<evidence type="ECO:0000313" key="1">
    <source>
        <dbReference type="EMBL" id="MBK3520079.1"/>
    </source>
</evidence>
<dbReference type="EMBL" id="JAENRR010000199">
    <property type="protein sequence ID" value="MBK3520079.1"/>
    <property type="molecule type" value="Genomic_DNA"/>
</dbReference>
<feature type="non-terminal residue" evidence="1">
    <location>
        <position position="83"/>
    </location>
</feature>
<keyword evidence="2" id="KW-1185">Reference proteome</keyword>
<feature type="non-terminal residue" evidence="1">
    <location>
        <position position="1"/>
    </location>
</feature>
<gene>
    <name evidence="1" type="ORF">JIV24_22305</name>
</gene>
<reference evidence="1 2" key="1">
    <citation type="submission" date="2021-01" db="EMBL/GenBank/DDBJ databases">
        <title>Carboxyliciviraga sp.nov., isolated from coastal sediments.</title>
        <authorList>
            <person name="Lu D."/>
            <person name="Zhang T."/>
        </authorList>
    </citation>
    <scope>NUCLEOTIDE SEQUENCE [LARGE SCALE GENOMIC DNA]</scope>
    <source>
        <strain evidence="1 2">N1Y132</strain>
    </source>
</reference>
<accession>A0ABS1HQY9</accession>
<protein>
    <submittedName>
        <fullName evidence="1">Transposase</fullName>
    </submittedName>
</protein>
<proteinExistence type="predicted"/>
<dbReference type="Proteomes" id="UP000605676">
    <property type="component" value="Unassembled WGS sequence"/>
</dbReference>
<organism evidence="1 2">
    <name type="scientific">Carboxylicivirga marina</name>
    <dbReference type="NCBI Taxonomy" id="2800988"/>
    <lineage>
        <taxon>Bacteria</taxon>
        <taxon>Pseudomonadati</taxon>
        <taxon>Bacteroidota</taxon>
        <taxon>Bacteroidia</taxon>
        <taxon>Marinilabiliales</taxon>
        <taxon>Marinilabiliaceae</taxon>
        <taxon>Carboxylicivirga</taxon>
    </lineage>
</organism>
<evidence type="ECO:0000313" key="2">
    <source>
        <dbReference type="Proteomes" id="UP000605676"/>
    </source>
</evidence>
<name>A0ABS1HQY9_9BACT</name>
<sequence length="83" mass="9592">TLSSSKPLTKKFITNRAYKKYLSIQDKVQCSLNHKAIEKEAKRDGFFGIITNVKDMKAGEIVSNYKELWRIEDAFGEMKGYLK</sequence>
<comment type="caution">
    <text evidence="1">The sequence shown here is derived from an EMBL/GenBank/DDBJ whole genome shotgun (WGS) entry which is preliminary data.</text>
</comment>